<reference evidence="2" key="1">
    <citation type="submission" date="2023-07" db="EMBL/GenBank/DDBJ databases">
        <title>Black Yeasts Isolated from many extreme environments.</title>
        <authorList>
            <person name="Coleine C."/>
            <person name="Stajich J.E."/>
            <person name="Selbmann L."/>
        </authorList>
    </citation>
    <scope>NUCLEOTIDE SEQUENCE</scope>
    <source>
        <strain evidence="2">CCFEE 5485</strain>
    </source>
</reference>
<dbReference type="Proteomes" id="UP001274830">
    <property type="component" value="Unassembled WGS sequence"/>
</dbReference>
<name>A0AAE1C661_9PEZI</name>
<dbReference type="EMBL" id="JAUTXT010000001">
    <property type="protein sequence ID" value="KAK3679745.1"/>
    <property type="molecule type" value="Genomic_DNA"/>
</dbReference>
<evidence type="ECO:0000313" key="3">
    <source>
        <dbReference type="Proteomes" id="UP001274830"/>
    </source>
</evidence>
<feature type="region of interest" description="Disordered" evidence="1">
    <location>
        <begin position="684"/>
        <end position="709"/>
    </location>
</feature>
<proteinExistence type="predicted"/>
<sequence length="849" mass="92267">MAFTDHDSAIDNTFEVNVFPAPLSSAPGVASSYGGARAGHWSARSGTVSAIDDRCPTVCNKDYGVGGGHDEEDEPIRAIGGDLLKRLKLATIEEERKKPLVQEIAAGSVHTVPASEKSKESKTRRFHVPAYIGGRELDQSAKLTKQEKRPPVVKTKEEKKLRIDTVPAAPASTTHSKGQGIRITSKDGREAFVTLPNQAYVTSAPPTAPISSSHRRHNEENEQTQASGAAHDNARNDQAETTANVFKGQVKPMNVGQSQAKKNKTKTKKQEQLVLEQNQSKLAQGFKNGGDATVIVESKKGSIKDAGIGFGNFFDDIPVPKAPSAAPSAAVRAKSLISAVRSISENSRTNGQRPDAWVSNEKADVRRTSGWSTGSIIRNRFSATSSDAVLGASRETLANMSQHSGKSDNGWHAPSACVGSWRDRRSGGWEPARTSMSSTVIRGDVRTAVKSISAHSRGLSNGWESLYNSHRSGDHVRHGHTLHPGLRSGGRSRVVAGDKDGLNDMDGLNDKDNINGRDMAFDRFGAGSLEILDIDRASTLKPWDASQSGALSMQSIRDRVRTINENSERSSGHLNTAFVRSEGRSQVRKQSTRRLRVHTGMLDHKDVAKSAVSWHSRAHESVRSDYTAADGWGQAVQPSYNGFRVVGEGFINARFESEQGLSRGIRERGEGWIYPRSEFDMEVKQHSSEPPRRPFHGQNSSSIGAASQRIPPKSTIFAGAGWIEGHPLSVAPSSCRTPVQSHIGLPEGADRKLPVHHRGKKNLSFEEWQEVQQSTFQAEGTVDGSIRSEGVPPSVASDSVYSKIRQYTSENKPPSVLRTLAPSSRKSGHHGGWSEKDGEVHLHMPWDRS</sequence>
<keyword evidence="3" id="KW-1185">Reference proteome</keyword>
<protein>
    <submittedName>
        <fullName evidence="2">Uncharacterized protein</fullName>
    </submittedName>
</protein>
<feature type="compositionally biased region" description="Basic and acidic residues" evidence="1">
    <location>
        <begin position="832"/>
        <end position="849"/>
    </location>
</feature>
<accession>A0AAE1C661</accession>
<feature type="region of interest" description="Disordered" evidence="1">
    <location>
        <begin position="196"/>
        <end position="271"/>
    </location>
</feature>
<gene>
    <name evidence="2" type="ORF">LTR78_000121</name>
</gene>
<evidence type="ECO:0000256" key="1">
    <source>
        <dbReference type="SAM" id="MobiDB-lite"/>
    </source>
</evidence>
<feature type="region of interest" description="Disordered" evidence="1">
    <location>
        <begin position="807"/>
        <end position="849"/>
    </location>
</feature>
<dbReference type="AlphaFoldDB" id="A0AAE1C661"/>
<feature type="compositionally biased region" description="Low complexity" evidence="1">
    <location>
        <begin position="202"/>
        <end position="212"/>
    </location>
</feature>
<comment type="caution">
    <text evidence="2">The sequence shown here is derived from an EMBL/GenBank/DDBJ whole genome shotgun (WGS) entry which is preliminary data.</text>
</comment>
<evidence type="ECO:0000313" key="2">
    <source>
        <dbReference type="EMBL" id="KAK3679745.1"/>
    </source>
</evidence>
<organism evidence="2 3">
    <name type="scientific">Recurvomyces mirabilis</name>
    <dbReference type="NCBI Taxonomy" id="574656"/>
    <lineage>
        <taxon>Eukaryota</taxon>
        <taxon>Fungi</taxon>
        <taxon>Dikarya</taxon>
        <taxon>Ascomycota</taxon>
        <taxon>Pezizomycotina</taxon>
        <taxon>Dothideomycetes</taxon>
        <taxon>Dothideomycetidae</taxon>
        <taxon>Mycosphaerellales</taxon>
        <taxon>Teratosphaeriaceae</taxon>
        <taxon>Recurvomyces</taxon>
    </lineage>
</organism>